<feature type="transmembrane region" description="Helical" evidence="2">
    <location>
        <begin position="118"/>
        <end position="140"/>
    </location>
</feature>
<reference evidence="3 4" key="1">
    <citation type="submission" date="2017-09" db="EMBL/GenBank/DDBJ databases">
        <title>Large-scale bioinformatics analysis of Bacillus genomes uncovers conserved roles of natural products in bacterial physiology.</title>
        <authorList>
            <consortium name="Agbiome Team Llc"/>
            <person name="Bleich R.M."/>
            <person name="Grubbs K.J."/>
            <person name="Santa Maria K.C."/>
            <person name="Allen S.E."/>
            <person name="Farag S."/>
            <person name="Shank E.A."/>
            <person name="Bowers A."/>
        </authorList>
    </citation>
    <scope>NUCLEOTIDE SEQUENCE [LARGE SCALE GENOMIC DNA]</scope>
    <source>
        <strain evidence="3 4">AFS092789</strain>
    </source>
</reference>
<keyword evidence="1" id="KW-0175">Coiled coil</keyword>
<dbReference type="RefSeq" id="WP_098005829.1">
    <property type="nucleotide sequence ID" value="NZ_NMYE01000027.1"/>
</dbReference>
<evidence type="ECO:0000256" key="2">
    <source>
        <dbReference type="SAM" id="Phobius"/>
    </source>
</evidence>
<protein>
    <submittedName>
        <fullName evidence="3">Uncharacterized protein</fullName>
    </submittedName>
</protein>
<gene>
    <name evidence="3" type="ORF">CON36_21745</name>
</gene>
<evidence type="ECO:0000313" key="3">
    <source>
        <dbReference type="EMBL" id="PDZ96668.1"/>
    </source>
</evidence>
<feature type="transmembrane region" description="Helical" evidence="2">
    <location>
        <begin position="216"/>
        <end position="238"/>
    </location>
</feature>
<dbReference type="EMBL" id="NVMX01000033">
    <property type="protein sequence ID" value="PDZ96668.1"/>
    <property type="molecule type" value="Genomic_DNA"/>
</dbReference>
<sequence length="262" mass="29564">MSSICLSNQQIVGVVKDSKKIRNSETSYAEQEEQLKLLTAEMELLAAKQKRLGNPTVEMDILMDMLNYHEYAVKKKRKSIFSKLIESTRSTKTRIGAMSMSIQFPSAFSIFKDETKDLFTTGLSFKLSLATLFGISFSWGSISLETLASSFIFFVILAAADALIGKLPNARTQKKLPKDQTLQAKAWLFLLNFLGMIGWISAHLLISNFFKDPNVFLKYTIINCHYYGIGFIVTSYVYRIGKYIAIANKVKAPSFLKQKANK</sequence>
<keyword evidence="2" id="KW-1133">Transmembrane helix</keyword>
<feature type="transmembrane region" description="Helical" evidence="2">
    <location>
        <begin position="186"/>
        <end position="210"/>
    </location>
</feature>
<name>A0A9X6SXN4_BACCE</name>
<feature type="coiled-coil region" evidence="1">
    <location>
        <begin position="21"/>
        <end position="48"/>
    </location>
</feature>
<organism evidence="3 4">
    <name type="scientific">Bacillus cereus</name>
    <dbReference type="NCBI Taxonomy" id="1396"/>
    <lineage>
        <taxon>Bacteria</taxon>
        <taxon>Bacillati</taxon>
        <taxon>Bacillota</taxon>
        <taxon>Bacilli</taxon>
        <taxon>Bacillales</taxon>
        <taxon>Bacillaceae</taxon>
        <taxon>Bacillus</taxon>
        <taxon>Bacillus cereus group</taxon>
    </lineage>
</organism>
<accession>A0A9X6SXN4</accession>
<proteinExistence type="predicted"/>
<keyword evidence="2" id="KW-0472">Membrane</keyword>
<evidence type="ECO:0000313" key="4">
    <source>
        <dbReference type="Proteomes" id="UP000219922"/>
    </source>
</evidence>
<dbReference type="AlphaFoldDB" id="A0A9X6SXN4"/>
<feature type="transmembrane region" description="Helical" evidence="2">
    <location>
        <begin position="146"/>
        <end position="165"/>
    </location>
</feature>
<keyword evidence="2" id="KW-0812">Transmembrane</keyword>
<comment type="caution">
    <text evidence="3">The sequence shown here is derived from an EMBL/GenBank/DDBJ whole genome shotgun (WGS) entry which is preliminary data.</text>
</comment>
<dbReference type="Proteomes" id="UP000219922">
    <property type="component" value="Unassembled WGS sequence"/>
</dbReference>
<evidence type="ECO:0000256" key="1">
    <source>
        <dbReference type="SAM" id="Coils"/>
    </source>
</evidence>